<dbReference type="EMBL" id="AQHZ01000001">
    <property type="protein sequence ID" value="ENO19160.1"/>
    <property type="molecule type" value="Genomic_DNA"/>
</dbReference>
<evidence type="ECO:0000313" key="1">
    <source>
        <dbReference type="EMBL" id="ENO19160.1"/>
    </source>
</evidence>
<dbReference type="HOGENOM" id="CLU_3131267_0_0_11"/>
<dbReference type="PATRIC" id="fig|888050.3.peg.78"/>
<name>N6W9C7_9ACTO</name>
<dbReference type="Proteomes" id="UP000013015">
    <property type="component" value="Unassembled WGS sequence"/>
</dbReference>
<organism evidence="1 2">
    <name type="scientific">Schaalia cardiffensis F0333</name>
    <dbReference type="NCBI Taxonomy" id="888050"/>
    <lineage>
        <taxon>Bacteria</taxon>
        <taxon>Bacillati</taxon>
        <taxon>Actinomycetota</taxon>
        <taxon>Actinomycetes</taxon>
        <taxon>Actinomycetales</taxon>
        <taxon>Actinomycetaceae</taxon>
        <taxon>Schaalia</taxon>
    </lineage>
</organism>
<proteinExistence type="predicted"/>
<dbReference type="AlphaFoldDB" id="N6W9C7"/>
<comment type="caution">
    <text evidence="1">The sequence shown here is derived from an EMBL/GenBank/DDBJ whole genome shotgun (WGS) entry which is preliminary data.</text>
</comment>
<sequence length="49" mass="5345">MRTMDSPGSDLSVKKGDRQLVECSLGCIADVWAQARSPAKERADCEVSF</sequence>
<protein>
    <submittedName>
        <fullName evidence="1">Uncharacterized protein</fullName>
    </submittedName>
</protein>
<accession>N6W9C7</accession>
<gene>
    <name evidence="1" type="ORF">HMPREF9004_0079</name>
</gene>
<reference evidence="1 2" key="1">
    <citation type="submission" date="2013-03" db="EMBL/GenBank/DDBJ databases">
        <title>Reference genome for the Human Microbiome Project.</title>
        <authorList>
            <person name="Aqrawi P."/>
            <person name="Ayvaz T."/>
            <person name="Bess C."/>
            <person name="Blankenburg K."/>
            <person name="Coyle M."/>
            <person name="Deng J."/>
            <person name="Forbes L."/>
            <person name="Fowler G."/>
            <person name="Francisco L."/>
            <person name="Fu Q."/>
            <person name="Gibbs R."/>
            <person name="Gross S."/>
            <person name="Gubbala S."/>
            <person name="Hale W."/>
            <person name="Hemphill L."/>
            <person name="Highlander S."/>
            <person name="Hirani K."/>
            <person name="Jackson L."/>
            <person name="Jakkamsetti A."/>
            <person name="Javaid M."/>
            <person name="Jayaseelan J.C."/>
            <person name="Jiang H."/>
            <person name="Joshi V."/>
            <person name="Korchina V."/>
            <person name="Kovar C."/>
            <person name="Lara F."/>
            <person name="Lee S."/>
            <person name="Liu Y."/>
            <person name="Mata R."/>
            <person name="Mathew T."/>
            <person name="Munidasa M."/>
            <person name="Muzny D."/>
            <person name="Nazareth L."/>
            <person name="Ngo R."/>
            <person name="Nguyen L."/>
            <person name="Nguyen N."/>
            <person name="Okwuonu G."/>
            <person name="Ongeri F."/>
            <person name="Palculict T."/>
            <person name="Patil S."/>
            <person name="Petrosino J."/>
            <person name="Pham C."/>
            <person name="Pham P."/>
            <person name="Pu L.-L."/>
            <person name="Qin X."/>
            <person name="Qu J."/>
            <person name="Reid J."/>
            <person name="Ross M."/>
            <person name="Ruth R."/>
            <person name="Saada N."/>
            <person name="San Lucas F."/>
            <person name="Santibanez J."/>
            <person name="Shang Y."/>
            <person name="Simmons D."/>
            <person name="Song X.-Z."/>
            <person name="Tang L.-Y."/>
            <person name="Thornton R."/>
            <person name="Warren J."/>
            <person name="Weissenberger G."/>
            <person name="Wilczek-Boney K."/>
            <person name="Worley K."/>
            <person name="Youmans B."/>
            <person name="Zhang J."/>
            <person name="Zhang L."/>
            <person name="Zhao Z."/>
            <person name="Zhou C."/>
            <person name="Zhu D."/>
            <person name="Zhu Y."/>
        </authorList>
    </citation>
    <scope>NUCLEOTIDE SEQUENCE [LARGE SCALE GENOMIC DNA]</scope>
    <source>
        <strain evidence="1 2">F0333</strain>
    </source>
</reference>
<keyword evidence="2" id="KW-1185">Reference proteome</keyword>
<evidence type="ECO:0000313" key="2">
    <source>
        <dbReference type="Proteomes" id="UP000013015"/>
    </source>
</evidence>